<dbReference type="EMBL" id="RBWY01000001">
    <property type="protein sequence ID" value="RKS87237.1"/>
    <property type="molecule type" value="Genomic_DNA"/>
</dbReference>
<protein>
    <submittedName>
        <fullName evidence="2">Small GTP-binding protein</fullName>
    </submittedName>
</protein>
<organism evidence="2 3">
    <name type="scientific">Orbus hercynius</name>
    <dbReference type="NCBI Taxonomy" id="593135"/>
    <lineage>
        <taxon>Bacteria</taxon>
        <taxon>Pseudomonadati</taxon>
        <taxon>Pseudomonadota</taxon>
        <taxon>Gammaproteobacteria</taxon>
        <taxon>Orbales</taxon>
        <taxon>Orbaceae</taxon>
        <taxon>Orbus</taxon>
    </lineage>
</organism>
<evidence type="ECO:0000259" key="1">
    <source>
        <dbReference type="Pfam" id="PF01926"/>
    </source>
</evidence>
<dbReference type="InterPro" id="IPR027417">
    <property type="entry name" value="P-loop_NTPase"/>
</dbReference>
<dbReference type="InterPro" id="IPR021871">
    <property type="entry name" value="DUF3482"/>
</dbReference>
<dbReference type="AlphaFoldDB" id="A0A495RI99"/>
<dbReference type="Gene3D" id="3.40.50.300">
    <property type="entry name" value="P-loop containing nucleotide triphosphate hydrolases"/>
    <property type="match status" value="1"/>
</dbReference>
<name>A0A495RI99_9GAMM</name>
<dbReference type="PANTHER" id="PTHR42714">
    <property type="entry name" value="TRNA MODIFICATION GTPASE GTPBP3"/>
    <property type="match status" value="1"/>
</dbReference>
<dbReference type="GO" id="GO:0030488">
    <property type="term" value="P:tRNA methylation"/>
    <property type="evidence" value="ECO:0007669"/>
    <property type="project" value="TreeGrafter"/>
</dbReference>
<comment type="caution">
    <text evidence="2">The sequence shown here is derived from an EMBL/GenBank/DDBJ whole genome shotgun (WGS) entry which is preliminary data.</text>
</comment>
<proteinExistence type="predicted"/>
<gene>
    <name evidence="2" type="ORF">DES39_0456</name>
</gene>
<evidence type="ECO:0000313" key="3">
    <source>
        <dbReference type="Proteomes" id="UP000278542"/>
    </source>
</evidence>
<sequence>MMLNELNLAIVGHANVGKTSLLRTLTQDSHLGSIADKPGTTTHVERITFSLAQNKKIHFYDTPGIEDSIALYDYIRQLDRFNTKSDGIDKLNLFLASPESQHQFEQEAKVIRQLLKSDVAIYVVDVREPVLEKYHDELAILAYSDKPVLAVLNYTASSSPNETNWKTLLARVGIHTIVRFDAVFPSIDGEIRLYQSLLLLIEPAQAILNQWQEKIQQQRASRDYAAKIVIAETLIDVVAYHELVKNNIEAVVKSMQDQVRRREQKAIDDLLSLYQFSVAQESSENMPILQGRFKSDLFNKEALKLMGIHLSKGVISGAAIGAGVDLAVGGITLGSAALIGATIGGIAQTAKHYGARIKQKISGHTNMTIDDAVICFLSLRLLQLKASLNARGHANNMPIVLAKLDENEWKKGKLPKSLQIARAHPNWSTLNHHRYKKHDDQRQEVLEHVANELD</sequence>
<reference evidence="2 3" key="1">
    <citation type="submission" date="2018-10" db="EMBL/GenBank/DDBJ databases">
        <title>Genomic Encyclopedia of Type Strains, Phase IV (KMG-IV): sequencing the most valuable type-strain genomes for metagenomic binning, comparative biology and taxonomic classification.</title>
        <authorList>
            <person name="Goeker M."/>
        </authorList>
    </citation>
    <scope>NUCLEOTIDE SEQUENCE [LARGE SCALE GENOMIC DNA]</scope>
    <source>
        <strain evidence="2 3">DSM 22228</strain>
    </source>
</reference>
<dbReference type="SUPFAM" id="SSF52540">
    <property type="entry name" value="P-loop containing nucleoside triphosphate hydrolases"/>
    <property type="match status" value="1"/>
</dbReference>
<feature type="domain" description="G" evidence="1">
    <location>
        <begin position="8"/>
        <end position="153"/>
    </location>
</feature>
<dbReference type="Pfam" id="PF01926">
    <property type="entry name" value="MMR_HSR1"/>
    <property type="match status" value="1"/>
</dbReference>
<keyword evidence="3" id="KW-1185">Reference proteome</keyword>
<dbReference type="GO" id="GO:0005525">
    <property type="term" value="F:GTP binding"/>
    <property type="evidence" value="ECO:0007669"/>
    <property type="project" value="InterPro"/>
</dbReference>
<dbReference type="PANTHER" id="PTHR42714:SF7">
    <property type="entry name" value="G DOMAIN-CONTAINING PROTEIN"/>
    <property type="match status" value="1"/>
</dbReference>
<dbReference type="RefSeq" id="WP_121144142.1">
    <property type="nucleotide sequence ID" value="NZ_RBWY01000001.1"/>
</dbReference>
<dbReference type="InterPro" id="IPR006073">
    <property type="entry name" value="GTP-bd"/>
</dbReference>
<dbReference type="OrthoDB" id="5406017at2"/>
<dbReference type="GO" id="GO:0002098">
    <property type="term" value="P:tRNA wobble uridine modification"/>
    <property type="evidence" value="ECO:0007669"/>
    <property type="project" value="TreeGrafter"/>
</dbReference>
<dbReference type="Pfam" id="PF11981">
    <property type="entry name" value="DUF3482"/>
    <property type="match status" value="1"/>
</dbReference>
<dbReference type="Proteomes" id="UP000278542">
    <property type="component" value="Unassembled WGS sequence"/>
</dbReference>
<dbReference type="GO" id="GO:0005829">
    <property type="term" value="C:cytosol"/>
    <property type="evidence" value="ECO:0007669"/>
    <property type="project" value="TreeGrafter"/>
</dbReference>
<evidence type="ECO:0000313" key="2">
    <source>
        <dbReference type="EMBL" id="RKS87237.1"/>
    </source>
</evidence>
<accession>A0A495RI99</accession>